<dbReference type="EMBL" id="FWYD01000017">
    <property type="protein sequence ID" value="SMD00171.1"/>
    <property type="molecule type" value="Genomic_DNA"/>
</dbReference>
<dbReference type="RefSeq" id="WP_143514627.1">
    <property type="nucleotide sequence ID" value="NZ_FWYD01000017.1"/>
</dbReference>
<keyword evidence="2" id="KW-0805">Transcription regulation</keyword>
<keyword evidence="3" id="KW-0238">DNA-binding</keyword>
<dbReference type="Gene3D" id="1.10.10.10">
    <property type="entry name" value="Winged helix-like DNA-binding domain superfamily/Winged helix DNA-binding domain"/>
    <property type="match status" value="1"/>
</dbReference>
<gene>
    <name evidence="6" type="ORF">SAMN06295998_11745</name>
</gene>
<proteinExistence type="inferred from homology"/>
<dbReference type="Gene3D" id="3.40.190.290">
    <property type="match status" value="1"/>
</dbReference>
<dbReference type="InterPro" id="IPR036390">
    <property type="entry name" value="WH_DNA-bd_sf"/>
</dbReference>
<protein>
    <submittedName>
        <fullName evidence="6">ModE molybdate transport repressor domain-containing protein</fullName>
    </submittedName>
</protein>
<evidence type="ECO:0000313" key="6">
    <source>
        <dbReference type="EMBL" id="SMD00171.1"/>
    </source>
</evidence>
<dbReference type="Pfam" id="PF03466">
    <property type="entry name" value="LysR_substrate"/>
    <property type="match status" value="1"/>
</dbReference>
<evidence type="ECO:0000256" key="1">
    <source>
        <dbReference type="ARBA" id="ARBA00009437"/>
    </source>
</evidence>
<dbReference type="SUPFAM" id="SSF46785">
    <property type="entry name" value="Winged helix' DNA-binding domain"/>
    <property type="match status" value="1"/>
</dbReference>
<reference evidence="6 7" key="1">
    <citation type="submission" date="2017-04" db="EMBL/GenBank/DDBJ databases">
        <authorList>
            <person name="Afonso C.L."/>
            <person name="Miller P.J."/>
            <person name="Scott M.A."/>
            <person name="Spackman E."/>
            <person name="Goraichik I."/>
            <person name="Dimitrov K.M."/>
            <person name="Suarez D.L."/>
            <person name="Swayne D.E."/>
        </authorList>
    </citation>
    <scope>NUCLEOTIDE SEQUENCE [LARGE SCALE GENOMIC DNA]</scope>
    <source>
        <strain evidence="6 7">CGMCC 1.12644</strain>
    </source>
</reference>
<keyword evidence="4" id="KW-0804">Transcription</keyword>
<dbReference type="GO" id="GO:0005829">
    <property type="term" value="C:cytosol"/>
    <property type="evidence" value="ECO:0007669"/>
    <property type="project" value="TreeGrafter"/>
</dbReference>
<sequence>MMTLTSQLRLRHFRLVQAIAETGQISTAATQLAVSQPAASRTLAEIERIIGEPLFERHAKGMRPTLIGEVIMRHATTLVGDIDRIAIEVDAFRRGTAGVVRIGAVTGAAVGFVVPAVQKLKAMARLATVSVDIAPSVDLIEHLLRGDLDIALCRLPRHADARPFLIRAGRVEQIRFLVRARHPLVGLSGLALDELAGLRWVIQASGMPVREAVDQAFTNRGLPIPGDTIDTSSLMVALAYLKDTDAIAAITQEVYELLVPNNTSNWAVLDMKESLILSPYQLIRKRDRPMTPVCESFVQLLEAELTKV</sequence>
<dbReference type="InterPro" id="IPR000847">
    <property type="entry name" value="LysR_HTH_N"/>
</dbReference>
<name>A0A1W2DRV5_9RHOB</name>
<dbReference type="InterPro" id="IPR005119">
    <property type="entry name" value="LysR_subst-bd"/>
</dbReference>
<organism evidence="6 7">
    <name type="scientific">Primorskyibacter flagellatus</name>
    <dbReference type="NCBI Taxonomy" id="1387277"/>
    <lineage>
        <taxon>Bacteria</taxon>
        <taxon>Pseudomonadati</taxon>
        <taxon>Pseudomonadota</taxon>
        <taxon>Alphaproteobacteria</taxon>
        <taxon>Rhodobacterales</taxon>
        <taxon>Roseobacteraceae</taxon>
        <taxon>Primorskyibacter</taxon>
    </lineage>
</organism>
<dbReference type="PANTHER" id="PTHR30419">
    <property type="entry name" value="HTH-TYPE TRANSCRIPTIONAL REGULATOR YBHD"/>
    <property type="match status" value="1"/>
</dbReference>
<evidence type="ECO:0000256" key="4">
    <source>
        <dbReference type="ARBA" id="ARBA00023163"/>
    </source>
</evidence>
<dbReference type="GO" id="GO:0003677">
    <property type="term" value="F:DNA binding"/>
    <property type="evidence" value="ECO:0007669"/>
    <property type="project" value="UniProtKB-KW"/>
</dbReference>
<comment type="similarity">
    <text evidence="1">Belongs to the LysR transcriptional regulatory family.</text>
</comment>
<dbReference type="GO" id="GO:0003700">
    <property type="term" value="F:DNA-binding transcription factor activity"/>
    <property type="evidence" value="ECO:0007669"/>
    <property type="project" value="InterPro"/>
</dbReference>
<dbReference type="SUPFAM" id="SSF53850">
    <property type="entry name" value="Periplasmic binding protein-like II"/>
    <property type="match status" value="1"/>
</dbReference>
<dbReference type="InterPro" id="IPR050950">
    <property type="entry name" value="HTH-type_LysR_regulators"/>
</dbReference>
<dbReference type="STRING" id="1387277.SAMN06295998_11745"/>
<accession>A0A1W2DRV5</accession>
<dbReference type="OrthoDB" id="9803030at2"/>
<dbReference type="AlphaFoldDB" id="A0A1W2DRV5"/>
<evidence type="ECO:0000313" key="7">
    <source>
        <dbReference type="Proteomes" id="UP000192330"/>
    </source>
</evidence>
<evidence type="ECO:0000256" key="2">
    <source>
        <dbReference type="ARBA" id="ARBA00023015"/>
    </source>
</evidence>
<dbReference type="PANTHER" id="PTHR30419:SF8">
    <property type="entry name" value="NITROGEN ASSIMILATION TRANSCRIPTIONAL ACTIVATOR-RELATED"/>
    <property type="match status" value="1"/>
</dbReference>
<dbReference type="Pfam" id="PF00126">
    <property type="entry name" value="HTH_1"/>
    <property type="match status" value="1"/>
</dbReference>
<evidence type="ECO:0000259" key="5">
    <source>
        <dbReference type="PROSITE" id="PS50931"/>
    </source>
</evidence>
<dbReference type="InterPro" id="IPR036388">
    <property type="entry name" value="WH-like_DNA-bd_sf"/>
</dbReference>
<keyword evidence="7" id="KW-1185">Reference proteome</keyword>
<dbReference type="PRINTS" id="PR00039">
    <property type="entry name" value="HTHLYSR"/>
</dbReference>
<feature type="domain" description="HTH lysR-type" evidence="5">
    <location>
        <begin position="8"/>
        <end position="65"/>
    </location>
</feature>
<evidence type="ECO:0000256" key="3">
    <source>
        <dbReference type="ARBA" id="ARBA00023125"/>
    </source>
</evidence>
<dbReference type="Proteomes" id="UP000192330">
    <property type="component" value="Unassembled WGS sequence"/>
</dbReference>
<dbReference type="PROSITE" id="PS50931">
    <property type="entry name" value="HTH_LYSR"/>
    <property type="match status" value="1"/>
</dbReference>